<protein>
    <submittedName>
        <fullName evidence="1">Uncharacterized protein</fullName>
    </submittedName>
</protein>
<accession>A0A5N7BX36</accession>
<name>A0A5N7BX36_PETAA</name>
<dbReference type="EMBL" id="ML735312">
    <property type="protein sequence ID" value="KAE8386390.1"/>
    <property type="molecule type" value="Genomic_DNA"/>
</dbReference>
<dbReference type="Proteomes" id="UP000326877">
    <property type="component" value="Unassembled WGS sequence"/>
</dbReference>
<evidence type="ECO:0000313" key="1">
    <source>
        <dbReference type="EMBL" id="KAE8386390.1"/>
    </source>
</evidence>
<organism evidence="1">
    <name type="scientific">Petromyces alliaceus</name>
    <name type="common">Aspergillus alliaceus</name>
    <dbReference type="NCBI Taxonomy" id="209559"/>
    <lineage>
        <taxon>Eukaryota</taxon>
        <taxon>Fungi</taxon>
        <taxon>Dikarya</taxon>
        <taxon>Ascomycota</taxon>
        <taxon>Pezizomycotina</taxon>
        <taxon>Eurotiomycetes</taxon>
        <taxon>Eurotiomycetidae</taxon>
        <taxon>Eurotiales</taxon>
        <taxon>Aspergillaceae</taxon>
        <taxon>Aspergillus</taxon>
        <taxon>Aspergillus subgen. Circumdati</taxon>
    </lineage>
</organism>
<dbReference type="AlphaFoldDB" id="A0A5N7BX36"/>
<gene>
    <name evidence="1" type="ORF">BDV23DRAFT_163269</name>
</gene>
<reference evidence="1" key="1">
    <citation type="submission" date="2019-04" db="EMBL/GenBank/DDBJ databases">
        <title>Friends and foes A comparative genomics studyof 23 Aspergillus species from section Flavi.</title>
        <authorList>
            <consortium name="DOE Joint Genome Institute"/>
            <person name="Kjaerbolling I."/>
            <person name="Vesth T."/>
            <person name="Frisvad J.C."/>
            <person name="Nybo J.L."/>
            <person name="Theobald S."/>
            <person name="Kildgaard S."/>
            <person name="Isbrandt T."/>
            <person name="Kuo A."/>
            <person name="Sato A."/>
            <person name="Lyhne E.K."/>
            <person name="Kogle M.E."/>
            <person name="Wiebenga A."/>
            <person name="Kun R.S."/>
            <person name="Lubbers R.J."/>
            <person name="Makela M.R."/>
            <person name="Barry K."/>
            <person name="Chovatia M."/>
            <person name="Clum A."/>
            <person name="Daum C."/>
            <person name="Haridas S."/>
            <person name="He G."/>
            <person name="LaButti K."/>
            <person name="Lipzen A."/>
            <person name="Mondo S."/>
            <person name="Riley R."/>
            <person name="Salamov A."/>
            <person name="Simmons B.A."/>
            <person name="Magnuson J.K."/>
            <person name="Henrissat B."/>
            <person name="Mortensen U.H."/>
            <person name="Larsen T.O."/>
            <person name="Devries R.P."/>
            <person name="Grigoriev I.V."/>
            <person name="Machida M."/>
            <person name="Baker S.E."/>
            <person name="Andersen M.R."/>
        </authorList>
    </citation>
    <scope>NUCLEOTIDE SEQUENCE [LARGE SCALE GENOMIC DNA]</scope>
    <source>
        <strain evidence="1">IBT 14317</strain>
    </source>
</reference>
<proteinExistence type="predicted"/>
<sequence>MPSKAMDNALEKAIEKDSLNAEQCLLPSHVAPRMSEGLLSWALTKSPPLTPRVLTLPDVDFDARMRH</sequence>